<gene>
    <name evidence="1" type="ORF">PHMEG_00021176</name>
</gene>
<organism evidence="1 2">
    <name type="scientific">Phytophthora megakarya</name>
    <dbReference type="NCBI Taxonomy" id="4795"/>
    <lineage>
        <taxon>Eukaryota</taxon>
        <taxon>Sar</taxon>
        <taxon>Stramenopiles</taxon>
        <taxon>Oomycota</taxon>
        <taxon>Peronosporomycetes</taxon>
        <taxon>Peronosporales</taxon>
        <taxon>Peronosporaceae</taxon>
        <taxon>Phytophthora</taxon>
    </lineage>
</organism>
<accession>A0A225VMA1</accession>
<dbReference type="EMBL" id="NBNE01003916">
    <property type="protein sequence ID" value="OWZ06553.1"/>
    <property type="molecule type" value="Genomic_DNA"/>
</dbReference>
<evidence type="ECO:0000313" key="1">
    <source>
        <dbReference type="EMBL" id="OWZ06553.1"/>
    </source>
</evidence>
<sequence>MREVYEKTGRPIRYTGQNFQYYKNLMEIAARKENDDELYNLMKGEKTYSENFTNLQKSARERLQVGLQELIFSSECTNIGHQHMELADGLAMWKYLYECFEGTANAQTKAMTKHQLYAQLAAARCKQNGN</sequence>
<name>A0A225VMA1_9STRA</name>
<comment type="caution">
    <text evidence="1">The sequence shown here is derived from an EMBL/GenBank/DDBJ whole genome shotgun (WGS) entry which is preliminary data.</text>
</comment>
<dbReference type="Proteomes" id="UP000198211">
    <property type="component" value="Unassembled WGS sequence"/>
</dbReference>
<feature type="non-terminal residue" evidence="1">
    <location>
        <position position="130"/>
    </location>
</feature>
<dbReference type="AlphaFoldDB" id="A0A225VMA1"/>
<dbReference type="OrthoDB" id="89002at2759"/>
<protein>
    <submittedName>
        <fullName evidence="1">Uncharacterized protein</fullName>
    </submittedName>
</protein>
<reference evidence="2" key="1">
    <citation type="submission" date="2017-03" db="EMBL/GenBank/DDBJ databases">
        <title>Phytopthora megakarya and P. palmivora, two closely related causual agents of cacao black pod achieved similar genome size and gene model numbers by different mechanisms.</title>
        <authorList>
            <person name="Ali S."/>
            <person name="Shao J."/>
            <person name="Larry D.J."/>
            <person name="Kronmiller B."/>
            <person name="Shen D."/>
            <person name="Strem M.D."/>
            <person name="Melnick R.L."/>
            <person name="Guiltinan M.J."/>
            <person name="Tyler B.M."/>
            <person name="Meinhardt L.W."/>
            <person name="Bailey B.A."/>
        </authorList>
    </citation>
    <scope>NUCLEOTIDE SEQUENCE [LARGE SCALE GENOMIC DNA]</scope>
    <source>
        <strain evidence="2">zdho120</strain>
    </source>
</reference>
<evidence type="ECO:0000313" key="2">
    <source>
        <dbReference type="Proteomes" id="UP000198211"/>
    </source>
</evidence>
<proteinExistence type="predicted"/>
<keyword evidence="2" id="KW-1185">Reference proteome</keyword>